<feature type="compositionally biased region" description="Basic and acidic residues" evidence="1">
    <location>
        <begin position="116"/>
        <end position="126"/>
    </location>
</feature>
<gene>
    <name evidence="2" type="ORF">C6571_16815</name>
</gene>
<dbReference type="OrthoDB" id="9132801at2"/>
<feature type="region of interest" description="Disordered" evidence="1">
    <location>
        <begin position="116"/>
        <end position="157"/>
    </location>
</feature>
<accession>A0A2S0N3K6</accession>
<reference evidence="2 3" key="1">
    <citation type="submission" date="2018-03" db="EMBL/GenBank/DDBJ databases">
        <title>Genome sequencing of Simplicispira sp.</title>
        <authorList>
            <person name="Kim S.-J."/>
            <person name="Heo J."/>
            <person name="Kwon S.-W."/>
        </authorList>
    </citation>
    <scope>NUCLEOTIDE SEQUENCE [LARGE SCALE GENOMIC DNA]</scope>
    <source>
        <strain evidence="2 3">SC1-8</strain>
    </source>
</reference>
<evidence type="ECO:0000256" key="1">
    <source>
        <dbReference type="SAM" id="MobiDB-lite"/>
    </source>
</evidence>
<organism evidence="2 3">
    <name type="scientific">Simplicispira suum</name>
    <dbReference type="NCBI Taxonomy" id="2109915"/>
    <lineage>
        <taxon>Bacteria</taxon>
        <taxon>Pseudomonadati</taxon>
        <taxon>Pseudomonadota</taxon>
        <taxon>Betaproteobacteria</taxon>
        <taxon>Burkholderiales</taxon>
        <taxon>Comamonadaceae</taxon>
        <taxon>Simplicispira</taxon>
    </lineage>
</organism>
<evidence type="ECO:0000313" key="2">
    <source>
        <dbReference type="EMBL" id="AVO42734.1"/>
    </source>
</evidence>
<feature type="compositionally biased region" description="Basic and acidic residues" evidence="1">
    <location>
        <begin position="142"/>
        <end position="157"/>
    </location>
</feature>
<sequence>MNDLDQLDHVAAAADEGAALADNPAAAQEAEALAAGPDYHGQAVAGLDLFCGMVAGYAPETAEIFDTATKGRIAAAAVPVMEKYGFTFEKVPPELILIAVAGPPVYQAARMVATRMERDKAPKDTAPKQPQGIERAAAATLDKPEPTPRHPQEALYK</sequence>
<dbReference type="RefSeq" id="WP_106447709.1">
    <property type="nucleotide sequence ID" value="NZ_CP027669.1"/>
</dbReference>
<dbReference type="EMBL" id="CP027669">
    <property type="protein sequence ID" value="AVO42734.1"/>
    <property type="molecule type" value="Genomic_DNA"/>
</dbReference>
<protein>
    <submittedName>
        <fullName evidence="2">Uncharacterized protein</fullName>
    </submittedName>
</protein>
<evidence type="ECO:0000313" key="3">
    <source>
        <dbReference type="Proteomes" id="UP000239326"/>
    </source>
</evidence>
<keyword evidence="3" id="KW-1185">Reference proteome</keyword>
<proteinExistence type="predicted"/>
<name>A0A2S0N3K6_9BURK</name>
<dbReference type="Proteomes" id="UP000239326">
    <property type="component" value="Chromosome"/>
</dbReference>
<dbReference type="AlphaFoldDB" id="A0A2S0N3K6"/>
<dbReference type="KEGG" id="simp:C6571_16815"/>